<proteinExistence type="inferred from homology"/>
<dbReference type="GO" id="GO:0005524">
    <property type="term" value="F:ATP binding"/>
    <property type="evidence" value="ECO:0007669"/>
    <property type="project" value="UniProtKB-KW"/>
</dbReference>
<dbReference type="AlphaFoldDB" id="A0A5D4QYY2"/>
<dbReference type="GO" id="GO:0035999">
    <property type="term" value="P:tetrahydrofolate interconversion"/>
    <property type="evidence" value="ECO:0007669"/>
    <property type="project" value="TreeGrafter"/>
</dbReference>
<evidence type="ECO:0000256" key="2">
    <source>
        <dbReference type="ARBA" id="ARBA00022741"/>
    </source>
</evidence>
<feature type="binding site" evidence="4">
    <location>
        <position position="66"/>
    </location>
    <ligand>
        <name>substrate</name>
    </ligand>
</feature>
<comment type="cofactor">
    <cofactor evidence="5">
        <name>Mg(2+)</name>
        <dbReference type="ChEBI" id="CHEBI:18420"/>
    </cofactor>
</comment>
<name>A0A5D4QYY2_9BACI</name>
<keyword evidence="6" id="KW-0436">Ligase</keyword>
<organism evidence="6 7">
    <name type="scientific">Bacillus infantis</name>
    <dbReference type="NCBI Taxonomy" id="324767"/>
    <lineage>
        <taxon>Bacteria</taxon>
        <taxon>Bacillati</taxon>
        <taxon>Bacillota</taxon>
        <taxon>Bacilli</taxon>
        <taxon>Bacillales</taxon>
        <taxon>Bacillaceae</taxon>
        <taxon>Bacillus</taxon>
    </lineage>
</organism>
<dbReference type="GO" id="GO:0046872">
    <property type="term" value="F:metal ion binding"/>
    <property type="evidence" value="ECO:0007669"/>
    <property type="project" value="UniProtKB-KW"/>
</dbReference>
<dbReference type="PANTHER" id="PTHR23407">
    <property type="entry name" value="ATPASE INHIBITOR/5-FORMYLTETRAHYDROFOLATE CYCLO-LIGASE"/>
    <property type="match status" value="1"/>
</dbReference>
<dbReference type="Gene3D" id="3.40.50.10420">
    <property type="entry name" value="NagB/RpiA/CoA transferase-like"/>
    <property type="match status" value="1"/>
</dbReference>
<dbReference type="InterPro" id="IPR024185">
    <property type="entry name" value="FTHF_cligase-like_sf"/>
</dbReference>
<accession>A0A5D4QYY2</accession>
<feature type="binding site" evidence="4">
    <location>
        <begin position="145"/>
        <end position="153"/>
    </location>
    <ligand>
        <name>ATP</name>
        <dbReference type="ChEBI" id="CHEBI:30616"/>
    </ligand>
</feature>
<comment type="similarity">
    <text evidence="1 5">Belongs to the 5-formyltetrahydrofolate cyclo-ligase family.</text>
</comment>
<dbReference type="PANTHER" id="PTHR23407:SF1">
    <property type="entry name" value="5-FORMYLTETRAHYDROFOLATE CYCLO-LIGASE"/>
    <property type="match status" value="1"/>
</dbReference>
<dbReference type="EMBL" id="VTER01000012">
    <property type="protein sequence ID" value="TYS44385.1"/>
    <property type="molecule type" value="Genomic_DNA"/>
</dbReference>
<dbReference type="GO" id="GO:0030272">
    <property type="term" value="F:5-formyltetrahydrofolate cyclo-ligase activity"/>
    <property type="evidence" value="ECO:0007669"/>
    <property type="project" value="UniProtKB-EC"/>
</dbReference>
<evidence type="ECO:0000256" key="4">
    <source>
        <dbReference type="PIRSR" id="PIRSR006806-1"/>
    </source>
</evidence>
<dbReference type="EC" id="6.3.3.2" evidence="5"/>
<dbReference type="InterPro" id="IPR002698">
    <property type="entry name" value="FTHF_cligase"/>
</dbReference>
<comment type="catalytic activity">
    <reaction evidence="5">
        <text>(6S)-5-formyl-5,6,7,8-tetrahydrofolate + ATP = (6R)-5,10-methenyltetrahydrofolate + ADP + phosphate</text>
        <dbReference type="Rhea" id="RHEA:10488"/>
        <dbReference type="ChEBI" id="CHEBI:30616"/>
        <dbReference type="ChEBI" id="CHEBI:43474"/>
        <dbReference type="ChEBI" id="CHEBI:57455"/>
        <dbReference type="ChEBI" id="CHEBI:57457"/>
        <dbReference type="ChEBI" id="CHEBI:456216"/>
        <dbReference type="EC" id="6.3.3.2"/>
    </reaction>
</comment>
<keyword evidence="5" id="KW-0460">Magnesium</keyword>
<dbReference type="Pfam" id="PF01812">
    <property type="entry name" value="5-FTHF_cyc-lig"/>
    <property type="match status" value="1"/>
</dbReference>
<gene>
    <name evidence="6" type="ORF">FZD51_20535</name>
</gene>
<evidence type="ECO:0000256" key="1">
    <source>
        <dbReference type="ARBA" id="ARBA00010638"/>
    </source>
</evidence>
<evidence type="ECO:0000256" key="3">
    <source>
        <dbReference type="ARBA" id="ARBA00022840"/>
    </source>
</evidence>
<dbReference type="Proteomes" id="UP000322139">
    <property type="component" value="Unassembled WGS sequence"/>
</dbReference>
<keyword evidence="3 4" id="KW-0067">ATP-binding</keyword>
<keyword evidence="2 4" id="KW-0547">Nucleotide-binding</keyword>
<evidence type="ECO:0000256" key="5">
    <source>
        <dbReference type="RuleBase" id="RU361279"/>
    </source>
</evidence>
<evidence type="ECO:0000313" key="7">
    <source>
        <dbReference type="Proteomes" id="UP000322139"/>
    </source>
</evidence>
<feature type="binding site" evidence="4">
    <location>
        <begin position="15"/>
        <end position="19"/>
    </location>
    <ligand>
        <name>ATP</name>
        <dbReference type="ChEBI" id="CHEBI:30616"/>
    </ligand>
</feature>
<dbReference type="GO" id="GO:0009396">
    <property type="term" value="P:folic acid-containing compound biosynthetic process"/>
    <property type="evidence" value="ECO:0007669"/>
    <property type="project" value="TreeGrafter"/>
</dbReference>
<dbReference type="InterPro" id="IPR037171">
    <property type="entry name" value="NagB/RpiA_transferase-like"/>
</dbReference>
<feature type="binding site" evidence="4">
    <location>
        <position position="61"/>
    </location>
    <ligand>
        <name>substrate</name>
    </ligand>
</feature>
<comment type="caution">
    <text evidence="6">The sequence shown here is derived from an EMBL/GenBank/DDBJ whole genome shotgun (WGS) entry which is preliminary data.</text>
</comment>
<dbReference type="SUPFAM" id="SSF100950">
    <property type="entry name" value="NagB/RpiA/CoA transferase-like"/>
    <property type="match status" value="1"/>
</dbReference>
<keyword evidence="5" id="KW-0479">Metal-binding</keyword>
<dbReference type="PIRSF" id="PIRSF006806">
    <property type="entry name" value="FTHF_cligase"/>
    <property type="match status" value="1"/>
</dbReference>
<dbReference type="NCBIfam" id="TIGR02727">
    <property type="entry name" value="MTHFS_bact"/>
    <property type="match status" value="1"/>
</dbReference>
<reference evidence="6 7" key="1">
    <citation type="submission" date="2019-08" db="EMBL/GenBank/DDBJ databases">
        <title>Bacillus genomes from the desert of Cuatro Cienegas, Coahuila.</title>
        <authorList>
            <person name="Olmedo-Alvarez G."/>
        </authorList>
    </citation>
    <scope>NUCLEOTIDE SEQUENCE [LARGE SCALE GENOMIC DNA]</scope>
    <source>
        <strain evidence="6 7">CH446_14T</strain>
    </source>
</reference>
<sequence>MNKRLGREGNDLADKNKLRKEVKEKLSEITKQEYEQYSYQLAQRLYNEESWKKADTIGITVSRFPEPDTLQIIRRAWEEGKRVAVPKCFPADRKMEFRRLTSFLELESVYYGLLEPIEALTEKIEPEEFGLMIVPGLAYCSGGLRLGFGGGYYDRWLAGYGGYTISLAFRVQMVTEMPVEPHDKKIDMIITAPDDV</sequence>
<protein>
    <recommendedName>
        <fullName evidence="5">5-formyltetrahydrofolate cyclo-ligase</fullName>
        <ecNumber evidence="5">6.3.3.2</ecNumber>
    </recommendedName>
</protein>
<evidence type="ECO:0000313" key="6">
    <source>
        <dbReference type="EMBL" id="TYS44385.1"/>
    </source>
</evidence>